<dbReference type="Gene3D" id="1.10.10.10">
    <property type="entry name" value="Winged helix-like DNA-binding domain superfamily/Winged helix DNA-binding domain"/>
    <property type="match status" value="1"/>
</dbReference>
<dbReference type="PRINTS" id="PR00039">
    <property type="entry name" value="HTHLYSR"/>
</dbReference>
<dbReference type="AlphaFoldDB" id="A0A2S9QHK0"/>
<dbReference type="RefSeq" id="WP_105861164.1">
    <property type="nucleotide sequence ID" value="NZ_PUEJ01000002.1"/>
</dbReference>
<feature type="domain" description="HTH lysR-type" evidence="5">
    <location>
        <begin position="5"/>
        <end position="62"/>
    </location>
</feature>
<evidence type="ECO:0000256" key="1">
    <source>
        <dbReference type="ARBA" id="ARBA00009437"/>
    </source>
</evidence>
<sequence>MHPNITFTQLRCFVAAAETGGFTAAAQHIHLTQSAVSQAIAGLEDALGAKLLIRTRVGVKLTDLGEAALVEAQALLAGAQRLAAVTRASDKLAGTTLRIGSVQSAAAKLLPGWLKPFRALYPQAGITLHLGTDEEVNDWVLADAVDIGISGEPHPELDNSIVANDDFVLILPAGHPLAKNASIGLEAIDGERAIFPGGGGNRQVDDALAAARSKPNVLFLVRDNATIFGMVREGIGLTVMPDLTLPDDTSGLAVRRLTPPLRRDLHASVRKQGLSPAGKAFLELLPIGK</sequence>
<dbReference type="GO" id="GO:0032993">
    <property type="term" value="C:protein-DNA complex"/>
    <property type="evidence" value="ECO:0007669"/>
    <property type="project" value="TreeGrafter"/>
</dbReference>
<dbReference type="SUPFAM" id="SSF53850">
    <property type="entry name" value="Periplasmic binding protein-like II"/>
    <property type="match status" value="1"/>
</dbReference>
<reference evidence="6 7" key="1">
    <citation type="submission" date="2018-02" db="EMBL/GenBank/DDBJ databases">
        <title>Whole genome sequencing of endophytic bacterium.</title>
        <authorList>
            <person name="Eedara R."/>
            <person name="Podile A.R."/>
        </authorList>
    </citation>
    <scope>NUCLEOTIDE SEQUENCE [LARGE SCALE GENOMIC DNA]</scope>
    <source>
        <strain evidence="6 7">RP1T</strain>
    </source>
</reference>
<organism evidence="6 7">
    <name type="scientific">Labrys okinawensis</name>
    <dbReference type="NCBI Taxonomy" id="346911"/>
    <lineage>
        <taxon>Bacteria</taxon>
        <taxon>Pseudomonadati</taxon>
        <taxon>Pseudomonadota</taxon>
        <taxon>Alphaproteobacteria</taxon>
        <taxon>Hyphomicrobiales</taxon>
        <taxon>Xanthobacteraceae</taxon>
        <taxon>Labrys</taxon>
    </lineage>
</organism>
<dbReference type="Gene3D" id="3.40.190.290">
    <property type="match status" value="1"/>
</dbReference>
<evidence type="ECO:0000256" key="2">
    <source>
        <dbReference type="ARBA" id="ARBA00023015"/>
    </source>
</evidence>
<protein>
    <recommendedName>
        <fullName evidence="5">HTH lysR-type domain-containing protein</fullName>
    </recommendedName>
</protein>
<keyword evidence="7" id="KW-1185">Reference proteome</keyword>
<comment type="similarity">
    <text evidence="1">Belongs to the LysR transcriptional regulatory family.</text>
</comment>
<dbReference type="GO" id="GO:0003700">
    <property type="term" value="F:DNA-binding transcription factor activity"/>
    <property type="evidence" value="ECO:0007669"/>
    <property type="project" value="InterPro"/>
</dbReference>
<keyword evidence="4" id="KW-0804">Transcription</keyword>
<dbReference type="PANTHER" id="PTHR30346:SF0">
    <property type="entry name" value="HCA OPERON TRANSCRIPTIONAL ACTIVATOR HCAR"/>
    <property type="match status" value="1"/>
</dbReference>
<dbReference type="Proteomes" id="UP000237682">
    <property type="component" value="Unassembled WGS sequence"/>
</dbReference>
<gene>
    <name evidence="6" type="ORF">C5L14_06265</name>
</gene>
<evidence type="ECO:0000313" key="6">
    <source>
        <dbReference type="EMBL" id="PRH88818.1"/>
    </source>
</evidence>
<evidence type="ECO:0000259" key="5">
    <source>
        <dbReference type="PROSITE" id="PS50931"/>
    </source>
</evidence>
<comment type="caution">
    <text evidence="6">The sequence shown here is derived from an EMBL/GenBank/DDBJ whole genome shotgun (WGS) entry which is preliminary data.</text>
</comment>
<dbReference type="InterPro" id="IPR000847">
    <property type="entry name" value="LysR_HTH_N"/>
</dbReference>
<name>A0A2S9QHK0_9HYPH</name>
<dbReference type="Pfam" id="PF03466">
    <property type="entry name" value="LysR_substrate"/>
    <property type="match status" value="1"/>
</dbReference>
<dbReference type="PANTHER" id="PTHR30346">
    <property type="entry name" value="TRANSCRIPTIONAL DUAL REGULATOR HCAR-RELATED"/>
    <property type="match status" value="1"/>
</dbReference>
<evidence type="ECO:0000256" key="4">
    <source>
        <dbReference type="ARBA" id="ARBA00023163"/>
    </source>
</evidence>
<dbReference type="GO" id="GO:0003677">
    <property type="term" value="F:DNA binding"/>
    <property type="evidence" value="ECO:0007669"/>
    <property type="project" value="UniProtKB-KW"/>
</dbReference>
<evidence type="ECO:0000313" key="7">
    <source>
        <dbReference type="Proteomes" id="UP000237682"/>
    </source>
</evidence>
<dbReference type="InterPro" id="IPR036388">
    <property type="entry name" value="WH-like_DNA-bd_sf"/>
</dbReference>
<accession>A0A2S9QHK0</accession>
<proteinExistence type="inferred from homology"/>
<dbReference type="FunFam" id="1.10.10.10:FF:000001">
    <property type="entry name" value="LysR family transcriptional regulator"/>
    <property type="match status" value="1"/>
</dbReference>
<evidence type="ECO:0000256" key="3">
    <source>
        <dbReference type="ARBA" id="ARBA00023125"/>
    </source>
</evidence>
<dbReference type="PROSITE" id="PS50931">
    <property type="entry name" value="HTH_LYSR"/>
    <property type="match status" value="1"/>
</dbReference>
<dbReference type="InterPro" id="IPR036390">
    <property type="entry name" value="WH_DNA-bd_sf"/>
</dbReference>
<dbReference type="CDD" id="cd05466">
    <property type="entry name" value="PBP2_LTTR_substrate"/>
    <property type="match status" value="1"/>
</dbReference>
<dbReference type="InterPro" id="IPR005119">
    <property type="entry name" value="LysR_subst-bd"/>
</dbReference>
<dbReference type="EMBL" id="PUEJ01000002">
    <property type="protein sequence ID" value="PRH88818.1"/>
    <property type="molecule type" value="Genomic_DNA"/>
</dbReference>
<dbReference type="OrthoDB" id="8437302at2"/>
<keyword evidence="3" id="KW-0238">DNA-binding</keyword>
<dbReference type="SUPFAM" id="SSF46785">
    <property type="entry name" value="Winged helix' DNA-binding domain"/>
    <property type="match status" value="1"/>
</dbReference>
<dbReference type="Pfam" id="PF00126">
    <property type="entry name" value="HTH_1"/>
    <property type="match status" value="1"/>
</dbReference>
<keyword evidence="2" id="KW-0805">Transcription regulation</keyword>